<reference evidence="1 2" key="1">
    <citation type="submission" date="2013-04" db="EMBL/GenBank/DDBJ databases">
        <title>The Genome Sequence of Parabacteroides gordonii DSM 23371.</title>
        <authorList>
            <consortium name="The Broad Institute Genomics Platform"/>
            <person name="Earl A."/>
            <person name="Ward D."/>
            <person name="Feldgarden M."/>
            <person name="Gevers D."/>
            <person name="Martens E."/>
            <person name="Sakamoto M."/>
            <person name="Benno Y."/>
            <person name="Suzuki N."/>
            <person name="Matsunaga N."/>
            <person name="Koshihara K."/>
            <person name="Seki M."/>
            <person name="Komiya H."/>
            <person name="Walker B."/>
            <person name="Young S."/>
            <person name="Zeng Q."/>
            <person name="Gargeya S."/>
            <person name="Fitzgerald M."/>
            <person name="Haas B."/>
            <person name="Abouelleil A."/>
            <person name="Allen A.W."/>
            <person name="Alvarado L."/>
            <person name="Arachchi H.M."/>
            <person name="Berlin A.M."/>
            <person name="Chapman S.B."/>
            <person name="Gainer-Dewar J."/>
            <person name="Goldberg J."/>
            <person name="Griggs A."/>
            <person name="Gujja S."/>
            <person name="Hansen M."/>
            <person name="Howarth C."/>
            <person name="Imamovic A."/>
            <person name="Ireland A."/>
            <person name="Larimer J."/>
            <person name="McCowan C."/>
            <person name="Murphy C."/>
            <person name="Pearson M."/>
            <person name="Poon T.W."/>
            <person name="Priest M."/>
            <person name="Roberts A."/>
            <person name="Saif S."/>
            <person name="Shea T."/>
            <person name="Sisk P."/>
            <person name="Sykes S."/>
            <person name="Wortman J."/>
            <person name="Nusbaum C."/>
            <person name="Birren B."/>
        </authorList>
    </citation>
    <scope>NUCLEOTIDE SEQUENCE [LARGE SCALE GENOMIC DNA]</scope>
    <source>
        <strain evidence="1 2">MS-1</strain>
    </source>
</reference>
<dbReference type="AlphaFoldDB" id="A0A0F5JPT5"/>
<evidence type="ECO:0000313" key="2">
    <source>
        <dbReference type="Proteomes" id="UP000033035"/>
    </source>
</evidence>
<sequence>MTQIINLPNTVINEEARAEELQRFHDIEQFINEILVPAFEKEGFAVDIELLEALKTERAIAEIIRNKEREYVLSLPFCPNEEKVRIRKVFDAVLGRLEGVCTDYVRNIKGVKLSLIQAENGRFYFNPEEVDKCISSIGVRKFRAEEKKLFELYQKLYAAYRECRDYEKEQGLRPFAGNQLWFARFGQGVTVEEFAKWDLFRLKQISSRLDERVERVSGYGSTGL</sequence>
<dbReference type="HOGENOM" id="CLU_1239173_0_0_10"/>
<dbReference type="STRING" id="1203610.HMPREF1536_00700"/>
<dbReference type="Proteomes" id="UP000033035">
    <property type="component" value="Unassembled WGS sequence"/>
</dbReference>
<name>A0A0F5JPT5_9BACT</name>
<comment type="caution">
    <text evidence="1">The sequence shown here is derived from an EMBL/GenBank/DDBJ whole genome shotgun (WGS) entry which is preliminary data.</text>
</comment>
<dbReference type="PATRIC" id="fig|1203610.3.peg.726"/>
<dbReference type="RefSeq" id="WP_028728634.1">
    <property type="nucleotide sequence ID" value="NZ_AUAE01000034.1"/>
</dbReference>
<evidence type="ECO:0000313" key="1">
    <source>
        <dbReference type="EMBL" id="KKB59719.1"/>
    </source>
</evidence>
<keyword evidence="2" id="KW-1185">Reference proteome</keyword>
<dbReference type="EMBL" id="AQHW01000003">
    <property type="protein sequence ID" value="KKB59719.1"/>
    <property type="molecule type" value="Genomic_DNA"/>
</dbReference>
<organism evidence="1 2">
    <name type="scientific">Parabacteroides gordonii MS-1 = DSM 23371</name>
    <dbReference type="NCBI Taxonomy" id="1203610"/>
    <lineage>
        <taxon>Bacteria</taxon>
        <taxon>Pseudomonadati</taxon>
        <taxon>Bacteroidota</taxon>
        <taxon>Bacteroidia</taxon>
        <taxon>Bacteroidales</taxon>
        <taxon>Tannerellaceae</taxon>
        <taxon>Parabacteroides</taxon>
    </lineage>
</organism>
<gene>
    <name evidence="1" type="ORF">HMPREF1536_00700</name>
</gene>
<proteinExistence type="predicted"/>
<protein>
    <submittedName>
        <fullName evidence="1">Uncharacterized protein</fullName>
    </submittedName>
</protein>
<accession>A0A0F5JPT5</accession>